<gene>
    <name evidence="1" type="ORF">RHMOL_Rhmol05G0100900</name>
</gene>
<name>A0ACC0NNB1_RHOML</name>
<comment type="caution">
    <text evidence="1">The sequence shown here is derived from an EMBL/GenBank/DDBJ whole genome shotgun (WGS) entry which is preliminary data.</text>
</comment>
<sequence length="77" mass="8799">MAISQFTSSKPSTVQTSSTIKVNKKWEAKKKLARQRLADLETTTTTTTTRKVTTFFAFIFLLEIKKKGKKNPRVFSQ</sequence>
<protein>
    <submittedName>
        <fullName evidence="1">Uncharacterized protein</fullName>
    </submittedName>
</protein>
<dbReference type="EMBL" id="CM046392">
    <property type="protein sequence ID" value="KAI8554461.1"/>
    <property type="molecule type" value="Genomic_DNA"/>
</dbReference>
<reference evidence="1" key="1">
    <citation type="submission" date="2022-02" db="EMBL/GenBank/DDBJ databases">
        <title>Plant Genome Project.</title>
        <authorList>
            <person name="Zhang R.-G."/>
        </authorList>
    </citation>
    <scope>NUCLEOTIDE SEQUENCE</scope>
    <source>
        <strain evidence="1">AT1</strain>
    </source>
</reference>
<organism evidence="1 2">
    <name type="scientific">Rhododendron molle</name>
    <name type="common">Chinese azalea</name>
    <name type="synonym">Azalea mollis</name>
    <dbReference type="NCBI Taxonomy" id="49168"/>
    <lineage>
        <taxon>Eukaryota</taxon>
        <taxon>Viridiplantae</taxon>
        <taxon>Streptophyta</taxon>
        <taxon>Embryophyta</taxon>
        <taxon>Tracheophyta</taxon>
        <taxon>Spermatophyta</taxon>
        <taxon>Magnoliopsida</taxon>
        <taxon>eudicotyledons</taxon>
        <taxon>Gunneridae</taxon>
        <taxon>Pentapetalae</taxon>
        <taxon>asterids</taxon>
        <taxon>Ericales</taxon>
        <taxon>Ericaceae</taxon>
        <taxon>Ericoideae</taxon>
        <taxon>Rhodoreae</taxon>
        <taxon>Rhododendron</taxon>
    </lineage>
</organism>
<dbReference type="Proteomes" id="UP001062846">
    <property type="component" value="Chromosome 5"/>
</dbReference>
<evidence type="ECO:0000313" key="2">
    <source>
        <dbReference type="Proteomes" id="UP001062846"/>
    </source>
</evidence>
<accession>A0ACC0NNB1</accession>
<proteinExistence type="predicted"/>
<evidence type="ECO:0000313" key="1">
    <source>
        <dbReference type="EMBL" id="KAI8554461.1"/>
    </source>
</evidence>
<keyword evidence="2" id="KW-1185">Reference proteome</keyword>